<gene>
    <name evidence="1" type="ORF">BDV96DRAFT_251747</name>
</gene>
<reference evidence="1" key="1">
    <citation type="journal article" date="2020" name="Stud. Mycol.">
        <title>101 Dothideomycetes genomes: a test case for predicting lifestyles and emergence of pathogens.</title>
        <authorList>
            <person name="Haridas S."/>
            <person name="Albert R."/>
            <person name="Binder M."/>
            <person name="Bloem J."/>
            <person name="Labutti K."/>
            <person name="Salamov A."/>
            <person name="Andreopoulos B."/>
            <person name="Baker S."/>
            <person name="Barry K."/>
            <person name="Bills G."/>
            <person name="Bluhm B."/>
            <person name="Cannon C."/>
            <person name="Castanera R."/>
            <person name="Culley D."/>
            <person name="Daum C."/>
            <person name="Ezra D."/>
            <person name="Gonzalez J."/>
            <person name="Henrissat B."/>
            <person name="Kuo A."/>
            <person name="Liang C."/>
            <person name="Lipzen A."/>
            <person name="Lutzoni F."/>
            <person name="Magnuson J."/>
            <person name="Mondo S."/>
            <person name="Nolan M."/>
            <person name="Ohm R."/>
            <person name="Pangilinan J."/>
            <person name="Park H.-J."/>
            <person name="Ramirez L."/>
            <person name="Alfaro M."/>
            <person name="Sun H."/>
            <person name="Tritt A."/>
            <person name="Yoshinaga Y."/>
            <person name="Zwiers L.-H."/>
            <person name="Turgeon B."/>
            <person name="Goodwin S."/>
            <person name="Spatafora J."/>
            <person name="Crous P."/>
            <person name="Grigoriev I."/>
        </authorList>
    </citation>
    <scope>NUCLEOTIDE SEQUENCE</scope>
    <source>
        <strain evidence="1">CBS 627.86</strain>
    </source>
</reference>
<keyword evidence="2" id="KW-1185">Reference proteome</keyword>
<dbReference type="Proteomes" id="UP000799770">
    <property type="component" value="Unassembled WGS sequence"/>
</dbReference>
<name>A0A6A5YPQ9_9PLEO</name>
<dbReference type="AlphaFoldDB" id="A0A6A5YPQ9"/>
<organism evidence="1 2">
    <name type="scientific">Lophiotrema nucula</name>
    <dbReference type="NCBI Taxonomy" id="690887"/>
    <lineage>
        <taxon>Eukaryota</taxon>
        <taxon>Fungi</taxon>
        <taxon>Dikarya</taxon>
        <taxon>Ascomycota</taxon>
        <taxon>Pezizomycotina</taxon>
        <taxon>Dothideomycetes</taxon>
        <taxon>Pleosporomycetidae</taxon>
        <taxon>Pleosporales</taxon>
        <taxon>Lophiotremataceae</taxon>
        <taxon>Lophiotrema</taxon>
    </lineage>
</organism>
<accession>A0A6A5YPQ9</accession>
<evidence type="ECO:0000313" key="1">
    <source>
        <dbReference type="EMBL" id="KAF2109115.1"/>
    </source>
</evidence>
<sequence>MVYQFISGSLRHDTEAGTALIPRSAYRQRLFLCTPASSFRAQLHIQDYGASSSNSCRARFIDDQRHSALARKGRHNEHHIPTLFLPAAWGGTEIDLVSPAFDADDLVSIFLLTLAQKRFLFPCHTPRRASVFSAVFPRADETTLVWCGTRLDDEKVRWIIAHRWRS</sequence>
<evidence type="ECO:0000313" key="2">
    <source>
        <dbReference type="Proteomes" id="UP000799770"/>
    </source>
</evidence>
<protein>
    <submittedName>
        <fullName evidence="1">Uncharacterized protein</fullName>
    </submittedName>
</protein>
<dbReference type="EMBL" id="ML977344">
    <property type="protein sequence ID" value="KAF2109115.1"/>
    <property type="molecule type" value="Genomic_DNA"/>
</dbReference>
<proteinExistence type="predicted"/>